<feature type="domain" description="NlpE C-terminal OB" evidence="1">
    <location>
        <begin position="43"/>
        <end position="107"/>
    </location>
</feature>
<comment type="caution">
    <text evidence="2">The sequence shown here is derived from an EMBL/GenBank/DDBJ whole genome shotgun (WGS) entry which is preliminary data.</text>
</comment>
<dbReference type="Proteomes" id="UP000625976">
    <property type="component" value="Unassembled WGS sequence"/>
</dbReference>
<dbReference type="EMBL" id="BMFQ01000001">
    <property type="protein sequence ID" value="GGG38673.1"/>
    <property type="molecule type" value="Genomic_DNA"/>
</dbReference>
<gene>
    <name evidence="2" type="ORF">GCM10010976_08030</name>
</gene>
<evidence type="ECO:0000313" key="2">
    <source>
        <dbReference type="EMBL" id="GGG38673.1"/>
    </source>
</evidence>
<sequence length="135" mass="15382">MKKTFILFLAITTFYGCKNDSKTESLETDSDKLEQQNDDLTLLMGDFVYYADAAVLQTQGEVYGVVVDEKMQELNEMVKAYKVEETDMVPVEVKGKIVSKPEGEEGWPFRVEIKEILYVTKPDPNKKDIILESGK</sequence>
<dbReference type="AlphaFoldDB" id="A0A917LL65"/>
<reference evidence="2" key="1">
    <citation type="journal article" date="2014" name="Int. J. Syst. Evol. Microbiol.">
        <title>Complete genome sequence of Corynebacterium casei LMG S-19264T (=DSM 44701T), isolated from a smear-ripened cheese.</title>
        <authorList>
            <consortium name="US DOE Joint Genome Institute (JGI-PGF)"/>
            <person name="Walter F."/>
            <person name="Albersmeier A."/>
            <person name="Kalinowski J."/>
            <person name="Ruckert C."/>
        </authorList>
    </citation>
    <scope>NUCLEOTIDE SEQUENCE</scope>
    <source>
        <strain evidence="2">CGMCC 1.12751</strain>
    </source>
</reference>
<dbReference type="InterPro" id="IPR033450">
    <property type="entry name" value="NlpE_C"/>
</dbReference>
<dbReference type="PROSITE" id="PS51257">
    <property type="entry name" value="PROKAR_LIPOPROTEIN"/>
    <property type="match status" value="1"/>
</dbReference>
<accession>A0A917LL65</accession>
<keyword evidence="3" id="KW-1185">Reference proteome</keyword>
<organism evidence="2 3">
    <name type="scientific">Bizionia arctica</name>
    <dbReference type="NCBI Taxonomy" id="1495645"/>
    <lineage>
        <taxon>Bacteria</taxon>
        <taxon>Pseudomonadati</taxon>
        <taxon>Bacteroidota</taxon>
        <taxon>Flavobacteriia</taxon>
        <taxon>Flavobacteriales</taxon>
        <taxon>Flavobacteriaceae</taxon>
        <taxon>Bizionia</taxon>
    </lineage>
</organism>
<proteinExistence type="predicted"/>
<name>A0A917LL65_9FLAO</name>
<protein>
    <recommendedName>
        <fullName evidence="1">NlpE C-terminal OB domain-containing protein</fullName>
    </recommendedName>
</protein>
<evidence type="ECO:0000259" key="1">
    <source>
        <dbReference type="Pfam" id="PF17185"/>
    </source>
</evidence>
<dbReference type="RefSeq" id="WP_188462100.1">
    <property type="nucleotide sequence ID" value="NZ_BMFQ01000001.1"/>
</dbReference>
<dbReference type="Pfam" id="PF17185">
    <property type="entry name" value="NlpE_C"/>
    <property type="match status" value="1"/>
</dbReference>
<evidence type="ECO:0000313" key="3">
    <source>
        <dbReference type="Proteomes" id="UP000625976"/>
    </source>
</evidence>
<reference evidence="2" key="2">
    <citation type="submission" date="2020-09" db="EMBL/GenBank/DDBJ databases">
        <authorList>
            <person name="Sun Q."/>
            <person name="Zhou Y."/>
        </authorList>
    </citation>
    <scope>NUCLEOTIDE SEQUENCE</scope>
    <source>
        <strain evidence="2">CGMCC 1.12751</strain>
    </source>
</reference>